<sequence length="47" mass="5686">MFLHKQDRAYSVPELYEFVEKADLNFVDYLDPLEKILLRPENIILVF</sequence>
<dbReference type="AlphaFoldDB" id="A0A510G9J0"/>
<evidence type="ECO:0000313" key="2">
    <source>
        <dbReference type="Proteomes" id="UP000321183"/>
    </source>
</evidence>
<evidence type="ECO:0000313" key="1">
    <source>
        <dbReference type="EMBL" id="BBJ31425.1"/>
    </source>
</evidence>
<dbReference type="KEGG" id="ras:RAS_05340"/>
<gene>
    <name evidence="1" type="ORF">RAS_05340</name>
</gene>
<dbReference type="Proteomes" id="UP000321183">
    <property type="component" value="Chromosome"/>
</dbReference>
<dbReference type="EMBL" id="AP019563">
    <property type="protein sequence ID" value="BBJ31425.1"/>
    <property type="molecule type" value="Genomic_DNA"/>
</dbReference>
<protein>
    <submittedName>
        <fullName evidence="1">Uncharacterized protein</fullName>
    </submittedName>
</protein>
<keyword evidence="2" id="KW-1185">Reference proteome</keyword>
<proteinExistence type="predicted"/>
<name>A0A510G9J0_9RICK</name>
<reference evidence="1 2" key="1">
    <citation type="submission" date="2019-04" db="EMBL/GenBank/DDBJ databases">
        <title>Draft genome sequence of Rickettsia asiatica Maytaro1284.</title>
        <authorList>
            <person name="Thu M."/>
            <person name="Qiu Y."/>
            <person name="Nakao R."/>
        </authorList>
    </citation>
    <scope>NUCLEOTIDE SEQUENCE [LARGE SCALE GENOMIC DNA]</scope>
    <source>
        <strain evidence="1 2">Maytaro1284</strain>
    </source>
</reference>
<accession>A0A510G9J0</accession>
<organism evidence="1 2">
    <name type="scientific">Rickettsia asiatica</name>
    <dbReference type="NCBI Taxonomy" id="238800"/>
    <lineage>
        <taxon>Bacteria</taxon>
        <taxon>Pseudomonadati</taxon>
        <taxon>Pseudomonadota</taxon>
        <taxon>Alphaproteobacteria</taxon>
        <taxon>Rickettsiales</taxon>
        <taxon>Rickettsiaceae</taxon>
        <taxon>Rickettsieae</taxon>
        <taxon>Rickettsia</taxon>
        <taxon>spotted fever group</taxon>
    </lineage>
</organism>